<comment type="caution">
    <text evidence="1">The sequence shown here is derived from an EMBL/GenBank/DDBJ whole genome shotgun (WGS) entry which is preliminary data.</text>
</comment>
<keyword evidence="2" id="KW-1185">Reference proteome</keyword>
<dbReference type="OrthoDB" id="6471472at2759"/>
<proteinExistence type="predicted"/>
<gene>
    <name evidence="1" type="ORF">AVEN_106713_1</name>
</gene>
<accession>A0A4Y2EZ04</accession>
<organism evidence="1 2">
    <name type="scientific">Araneus ventricosus</name>
    <name type="common">Orbweaver spider</name>
    <name type="synonym">Epeira ventricosa</name>
    <dbReference type="NCBI Taxonomy" id="182803"/>
    <lineage>
        <taxon>Eukaryota</taxon>
        <taxon>Metazoa</taxon>
        <taxon>Ecdysozoa</taxon>
        <taxon>Arthropoda</taxon>
        <taxon>Chelicerata</taxon>
        <taxon>Arachnida</taxon>
        <taxon>Araneae</taxon>
        <taxon>Araneomorphae</taxon>
        <taxon>Entelegynae</taxon>
        <taxon>Araneoidea</taxon>
        <taxon>Araneidae</taxon>
        <taxon>Araneus</taxon>
    </lineage>
</organism>
<protein>
    <submittedName>
        <fullName evidence="1">Uncharacterized protein</fullName>
    </submittedName>
</protein>
<evidence type="ECO:0000313" key="1">
    <source>
        <dbReference type="EMBL" id="GBM34473.1"/>
    </source>
</evidence>
<dbReference type="AlphaFoldDB" id="A0A4Y2EZ04"/>
<dbReference type="Proteomes" id="UP000499080">
    <property type="component" value="Unassembled WGS sequence"/>
</dbReference>
<name>A0A4Y2EZ04_ARAVE</name>
<reference evidence="1 2" key="1">
    <citation type="journal article" date="2019" name="Sci. Rep.">
        <title>Orb-weaving spider Araneus ventricosus genome elucidates the spidroin gene catalogue.</title>
        <authorList>
            <person name="Kono N."/>
            <person name="Nakamura H."/>
            <person name="Ohtoshi R."/>
            <person name="Moran D.A.P."/>
            <person name="Shinohara A."/>
            <person name="Yoshida Y."/>
            <person name="Fujiwara M."/>
            <person name="Mori M."/>
            <person name="Tomita M."/>
            <person name="Arakawa K."/>
        </authorList>
    </citation>
    <scope>NUCLEOTIDE SEQUENCE [LARGE SCALE GENOMIC DNA]</scope>
</reference>
<evidence type="ECO:0000313" key="2">
    <source>
        <dbReference type="Proteomes" id="UP000499080"/>
    </source>
</evidence>
<dbReference type="EMBL" id="BGPR01000761">
    <property type="protein sequence ID" value="GBM34473.1"/>
    <property type="molecule type" value="Genomic_DNA"/>
</dbReference>
<sequence>MRAKANHDSVDAIQSSGIAYRKARAEYKKLLLTTKRKAWESYCLNYNERFGTLFNIVFNRLNSGHSIAVNPNKDPNLTVQDRISYIMEDFFPGRSPGESLNYTPTIGPVEPLIIEDWTGLITKRQDLLPIERWEGSWPEFFVPAGLPVTNFWQNCRKALFNPIK</sequence>